<keyword evidence="2" id="KW-1185">Reference proteome</keyword>
<dbReference type="InterPro" id="IPR008557">
    <property type="entry name" value="PhoX"/>
</dbReference>
<evidence type="ECO:0000313" key="1">
    <source>
        <dbReference type="EMBL" id="GAA4960395.1"/>
    </source>
</evidence>
<dbReference type="Pfam" id="PF05787">
    <property type="entry name" value="PhoX"/>
    <property type="match status" value="1"/>
</dbReference>
<dbReference type="Pfam" id="PF07676">
    <property type="entry name" value="PD40"/>
    <property type="match status" value="1"/>
</dbReference>
<gene>
    <name evidence="1" type="ORF">GCM10025791_47110</name>
</gene>
<name>A0AAV3UA61_9ALTE</name>
<dbReference type="Proteomes" id="UP001409585">
    <property type="component" value="Unassembled WGS sequence"/>
</dbReference>
<reference evidence="2" key="1">
    <citation type="journal article" date="2019" name="Int. J. Syst. Evol. Microbiol.">
        <title>The Global Catalogue of Microorganisms (GCM) 10K type strain sequencing project: providing services to taxonomists for standard genome sequencing and annotation.</title>
        <authorList>
            <consortium name="The Broad Institute Genomics Platform"/>
            <consortium name="The Broad Institute Genome Sequencing Center for Infectious Disease"/>
            <person name="Wu L."/>
            <person name="Ma J."/>
        </authorList>
    </citation>
    <scope>NUCLEOTIDE SEQUENCE [LARGE SCALE GENOMIC DNA]</scope>
    <source>
        <strain evidence="2">JCM 19134</strain>
    </source>
</reference>
<dbReference type="SUPFAM" id="SSF63825">
    <property type="entry name" value="YWTD domain"/>
    <property type="match status" value="1"/>
</dbReference>
<sequence length="384" mass="41395">MINRRQLIQHAITGLAGAQLLTAESLLAKPAHSDLYWYDEGLKATLPKGATLRIVAKAGYKATPSSSYLWHGSPDGGDCFGTSDGGWVYVCNRELESGAGGVGALRFNAQGEVIDSYSILSGTTRNCAGGRTLWGTWLSCEENGEQGEVYECDPLGKKSARRLSAMGVCNHEAVAMDPATGYAYLTEDRPNGCLYRFIPNTLGDLSVGVLQVGVARDDSLVWQTVPDPSASTKPLRKQVTGAAKFRGGEGIAYLDKHIYFTTKIDNKVWSLNVETNTLSVIYDAASYKKPVLTGVDNIAVTPNGELLIAEDGGDMQLVGLADNKVPVPLVTLHGQLKSEMTGPAFSPDGSRLYFNSQRGFTGSKNDGITYELILPNNIHFNRYL</sequence>
<dbReference type="Gene3D" id="2.130.10.10">
    <property type="entry name" value="YVTN repeat-like/Quinoprotein amine dehydrogenase"/>
    <property type="match status" value="1"/>
</dbReference>
<dbReference type="RefSeq" id="WP_345427851.1">
    <property type="nucleotide sequence ID" value="NZ_AP031496.1"/>
</dbReference>
<organism evidence="1 2">
    <name type="scientific">Halioxenophilus aromaticivorans</name>
    <dbReference type="NCBI Taxonomy" id="1306992"/>
    <lineage>
        <taxon>Bacteria</taxon>
        <taxon>Pseudomonadati</taxon>
        <taxon>Pseudomonadota</taxon>
        <taxon>Gammaproteobacteria</taxon>
        <taxon>Alteromonadales</taxon>
        <taxon>Alteromonadaceae</taxon>
        <taxon>Halioxenophilus</taxon>
    </lineage>
</organism>
<accession>A0AAV3UA61</accession>
<dbReference type="EMBL" id="BAABLX010000079">
    <property type="protein sequence ID" value="GAA4960395.1"/>
    <property type="molecule type" value="Genomic_DNA"/>
</dbReference>
<evidence type="ECO:0000313" key="2">
    <source>
        <dbReference type="Proteomes" id="UP001409585"/>
    </source>
</evidence>
<proteinExistence type="predicted"/>
<dbReference type="AlphaFoldDB" id="A0AAV3UA61"/>
<dbReference type="InterPro" id="IPR015943">
    <property type="entry name" value="WD40/YVTN_repeat-like_dom_sf"/>
</dbReference>
<dbReference type="PANTHER" id="PTHR35399">
    <property type="entry name" value="SLR8030 PROTEIN"/>
    <property type="match status" value="1"/>
</dbReference>
<dbReference type="PANTHER" id="PTHR35399:SF2">
    <property type="entry name" value="DUF839 DOMAIN-CONTAINING PROTEIN"/>
    <property type="match status" value="1"/>
</dbReference>
<dbReference type="InterPro" id="IPR011659">
    <property type="entry name" value="WD40"/>
</dbReference>
<protein>
    <submittedName>
        <fullName evidence="1">PhoX family protein</fullName>
    </submittedName>
</protein>
<comment type="caution">
    <text evidence="1">The sequence shown here is derived from an EMBL/GenBank/DDBJ whole genome shotgun (WGS) entry which is preliminary data.</text>
</comment>